<accession>A0AA38ULR1</accession>
<protein>
    <submittedName>
        <fullName evidence="2">Uncharacterized protein</fullName>
    </submittedName>
</protein>
<reference evidence="2" key="1">
    <citation type="submission" date="2022-08" db="EMBL/GenBank/DDBJ databases">
        <authorList>
            <consortium name="DOE Joint Genome Institute"/>
            <person name="Min B."/>
            <person name="Riley R."/>
            <person name="Sierra-Patev S."/>
            <person name="Naranjo-Ortiz M."/>
            <person name="Looney B."/>
            <person name="Konkel Z."/>
            <person name="Slot J.C."/>
            <person name="Sakamoto Y."/>
            <person name="Steenwyk J.L."/>
            <person name="Rokas A."/>
            <person name="Carro J."/>
            <person name="Camarero S."/>
            <person name="Ferreira P."/>
            <person name="Molpeceres G."/>
            <person name="Ruiz-Duenas F.J."/>
            <person name="Serrano A."/>
            <person name="Henrissat B."/>
            <person name="Drula E."/>
            <person name="Hughes K.W."/>
            <person name="Mata J.L."/>
            <person name="Ishikawa N.K."/>
            <person name="Vargas-Isla R."/>
            <person name="Ushijima S."/>
            <person name="Smith C.A."/>
            <person name="Ahrendt S."/>
            <person name="Andreopoulos W."/>
            <person name="He G."/>
            <person name="Labutti K."/>
            <person name="Lipzen A."/>
            <person name="Ng V."/>
            <person name="Sandor L."/>
            <person name="Barry K."/>
            <person name="Martinez A.T."/>
            <person name="Xiao Y."/>
            <person name="Gibbons J.G."/>
            <person name="Terashima K."/>
            <person name="Hibbett D.S."/>
            <person name="Grigoriev I.V."/>
        </authorList>
    </citation>
    <scope>NUCLEOTIDE SEQUENCE</scope>
    <source>
        <strain evidence="2">TFB9207</strain>
    </source>
</reference>
<organism evidence="2 3">
    <name type="scientific">Lentinula raphanica</name>
    <dbReference type="NCBI Taxonomy" id="153919"/>
    <lineage>
        <taxon>Eukaryota</taxon>
        <taxon>Fungi</taxon>
        <taxon>Dikarya</taxon>
        <taxon>Basidiomycota</taxon>
        <taxon>Agaricomycotina</taxon>
        <taxon>Agaricomycetes</taxon>
        <taxon>Agaricomycetidae</taxon>
        <taxon>Agaricales</taxon>
        <taxon>Marasmiineae</taxon>
        <taxon>Omphalotaceae</taxon>
        <taxon>Lentinula</taxon>
    </lineage>
</organism>
<dbReference type="Proteomes" id="UP001163846">
    <property type="component" value="Unassembled WGS sequence"/>
</dbReference>
<comment type="caution">
    <text evidence="2">The sequence shown here is derived from an EMBL/GenBank/DDBJ whole genome shotgun (WGS) entry which is preliminary data.</text>
</comment>
<feature type="region of interest" description="Disordered" evidence="1">
    <location>
        <begin position="201"/>
        <end position="232"/>
    </location>
</feature>
<dbReference type="AlphaFoldDB" id="A0AA38ULR1"/>
<dbReference type="SUPFAM" id="SSF50370">
    <property type="entry name" value="Ricin B-like lectins"/>
    <property type="match status" value="1"/>
</dbReference>
<evidence type="ECO:0000313" key="2">
    <source>
        <dbReference type="EMBL" id="KAJ3845341.1"/>
    </source>
</evidence>
<dbReference type="InterPro" id="IPR035992">
    <property type="entry name" value="Ricin_B-like_lectins"/>
</dbReference>
<evidence type="ECO:0000256" key="1">
    <source>
        <dbReference type="SAM" id="MobiDB-lite"/>
    </source>
</evidence>
<dbReference type="Gene3D" id="2.80.10.50">
    <property type="match status" value="1"/>
</dbReference>
<proteinExistence type="predicted"/>
<keyword evidence="3" id="KW-1185">Reference proteome</keyword>
<evidence type="ECO:0000313" key="3">
    <source>
        <dbReference type="Proteomes" id="UP001163846"/>
    </source>
</evidence>
<feature type="compositionally biased region" description="Polar residues" evidence="1">
    <location>
        <begin position="201"/>
        <end position="213"/>
    </location>
</feature>
<name>A0AA38ULR1_9AGAR</name>
<sequence length="311" mass="34543">MTSSTESQTKITSTNGFPPGYFIIRSKSTGRLLDIAGDYAEDGTEVILWPEKESSLVESRRDPQANNQVFFIDTSGALCSRQSGHAIDIEEDRLVLRHRRPISLPFPNHYSHPLPTFYFIPSLAHPTPGQTPYLTGEIHITFQSDPTYPLFSSSPSWKRNTYVLTSLPLRKPRTFINDASEFLTSSLSGLASPFSSLFAGSGTTAHPTSSPDRGSSLKAPTTARPLTPTVRATPEDMTNIGIELADDEVLEEDKGDEAEVDDSDELKREVRMLTVSNEDKNGQGWNMTEGARMRRTFEVVSLRVGDRRMKN</sequence>
<gene>
    <name evidence="2" type="ORF">F5878DRAFT_720019</name>
</gene>
<dbReference type="EMBL" id="MU805938">
    <property type="protein sequence ID" value="KAJ3845341.1"/>
    <property type="molecule type" value="Genomic_DNA"/>
</dbReference>